<dbReference type="PRINTS" id="PR00344">
    <property type="entry name" value="BCTRLSENSOR"/>
</dbReference>
<keyword evidence="7 14" id="KW-0418">Kinase</keyword>
<dbReference type="SMART" id="SM00387">
    <property type="entry name" value="HATPase_c"/>
    <property type="match status" value="1"/>
</dbReference>
<evidence type="ECO:0000256" key="10">
    <source>
        <dbReference type="ARBA" id="ARBA00023136"/>
    </source>
</evidence>
<evidence type="ECO:0000313" key="14">
    <source>
        <dbReference type="EMBL" id="QPZ39059.1"/>
    </source>
</evidence>
<evidence type="ECO:0000256" key="8">
    <source>
        <dbReference type="ARBA" id="ARBA00022989"/>
    </source>
</evidence>
<keyword evidence="9" id="KW-0902">Two-component regulatory system</keyword>
<comment type="catalytic activity">
    <reaction evidence="1">
        <text>ATP + protein L-histidine = ADP + protein N-phospho-L-histidine.</text>
        <dbReference type="EC" id="2.7.13.3"/>
    </reaction>
</comment>
<dbReference type="InterPro" id="IPR003661">
    <property type="entry name" value="HisK_dim/P_dom"/>
</dbReference>
<feature type="domain" description="HAMP" evidence="13">
    <location>
        <begin position="189"/>
        <end position="251"/>
    </location>
</feature>
<dbReference type="PANTHER" id="PTHR45436:SF5">
    <property type="entry name" value="SENSOR HISTIDINE KINASE TRCS"/>
    <property type="match status" value="1"/>
</dbReference>
<dbReference type="InterPro" id="IPR036097">
    <property type="entry name" value="HisK_dim/P_sf"/>
</dbReference>
<dbReference type="CDD" id="cd00082">
    <property type="entry name" value="HisKA"/>
    <property type="match status" value="1"/>
</dbReference>
<dbReference type="PROSITE" id="PS50109">
    <property type="entry name" value="HIS_KIN"/>
    <property type="match status" value="1"/>
</dbReference>
<keyword evidence="10 11" id="KW-0472">Membrane</keyword>
<dbReference type="SMART" id="SM00304">
    <property type="entry name" value="HAMP"/>
    <property type="match status" value="1"/>
</dbReference>
<keyword evidence="4" id="KW-0597">Phosphoprotein</keyword>
<dbReference type="EC" id="2.7.13.3" evidence="3"/>
<evidence type="ECO:0000259" key="12">
    <source>
        <dbReference type="PROSITE" id="PS50109"/>
    </source>
</evidence>
<evidence type="ECO:0000259" key="13">
    <source>
        <dbReference type="PROSITE" id="PS50885"/>
    </source>
</evidence>
<dbReference type="EMBL" id="CP061169">
    <property type="protein sequence ID" value="QPZ39059.1"/>
    <property type="molecule type" value="Genomic_DNA"/>
</dbReference>
<evidence type="ECO:0000313" key="15">
    <source>
        <dbReference type="Proteomes" id="UP000662814"/>
    </source>
</evidence>
<evidence type="ECO:0000256" key="11">
    <source>
        <dbReference type="SAM" id="Phobius"/>
    </source>
</evidence>
<keyword evidence="5" id="KW-0808">Transferase</keyword>
<evidence type="ECO:0000256" key="5">
    <source>
        <dbReference type="ARBA" id="ARBA00022679"/>
    </source>
</evidence>
<accession>A0ABX6YJS5</accession>
<dbReference type="Gene3D" id="1.10.287.130">
    <property type="match status" value="1"/>
</dbReference>
<evidence type="ECO:0000256" key="9">
    <source>
        <dbReference type="ARBA" id="ARBA00023012"/>
    </source>
</evidence>
<dbReference type="PROSITE" id="PS50885">
    <property type="entry name" value="HAMP"/>
    <property type="match status" value="1"/>
</dbReference>
<evidence type="ECO:0000256" key="3">
    <source>
        <dbReference type="ARBA" id="ARBA00012438"/>
    </source>
</evidence>
<dbReference type="Pfam" id="PF02518">
    <property type="entry name" value="HATPase_c"/>
    <property type="match status" value="1"/>
</dbReference>
<dbReference type="GO" id="GO:0016301">
    <property type="term" value="F:kinase activity"/>
    <property type="evidence" value="ECO:0007669"/>
    <property type="project" value="UniProtKB-KW"/>
</dbReference>
<dbReference type="Pfam" id="PF00512">
    <property type="entry name" value="HisKA"/>
    <property type="match status" value="1"/>
</dbReference>
<dbReference type="InterPro" id="IPR036890">
    <property type="entry name" value="HATPase_C_sf"/>
</dbReference>
<evidence type="ECO:0000256" key="4">
    <source>
        <dbReference type="ARBA" id="ARBA00022553"/>
    </source>
</evidence>
<gene>
    <name evidence="14" type="ORF">HCR76_02940</name>
</gene>
<evidence type="ECO:0000256" key="7">
    <source>
        <dbReference type="ARBA" id="ARBA00022777"/>
    </source>
</evidence>
<protein>
    <recommendedName>
        <fullName evidence="3">histidine kinase</fullName>
        <ecNumber evidence="3">2.7.13.3</ecNumber>
    </recommendedName>
</protein>
<dbReference type="CDD" id="cd00075">
    <property type="entry name" value="HATPase"/>
    <property type="match status" value="1"/>
</dbReference>
<dbReference type="InterPro" id="IPR005467">
    <property type="entry name" value="His_kinase_dom"/>
</dbReference>
<dbReference type="InterPro" id="IPR050428">
    <property type="entry name" value="TCS_sensor_his_kinase"/>
</dbReference>
<feature type="transmembrane region" description="Helical" evidence="11">
    <location>
        <begin position="165"/>
        <end position="188"/>
    </location>
</feature>
<dbReference type="InterPro" id="IPR003594">
    <property type="entry name" value="HATPase_dom"/>
</dbReference>
<dbReference type="SUPFAM" id="SSF47384">
    <property type="entry name" value="Homodimeric domain of signal transducing histidine kinase"/>
    <property type="match status" value="1"/>
</dbReference>
<dbReference type="CDD" id="cd06225">
    <property type="entry name" value="HAMP"/>
    <property type="match status" value="1"/>
</dbReference>
<keyword evidence="6 11" id="KW-0812">Transmembrane</keyword>
<feature type="domain" description="Histidine kinase" evidence="12">
    <location>
        <begin position="266"/>
        <end position="481"/>
    </location>
</feature>
<proteinExistence type="predicted"/>
<dbReference type="SMART" id="SM00388">
    <property type="entry name" value="HisKA"/>
    <property type="match status" value="1"/>
</dbReference>
<dbReference type="Pfam" id="PF00672">
    <property type="entry name" value="HAMP"/>
    <property type="match status" value="1"/>
</dbReference>
<feature type="transmembrane region" description="Helical" evidence="11">
    <location>
        <begin position="12"/>
        <end position="36"/>
    </location>
</feature>
<sequence>MGSRQPRPLRRTLVAATVAFITLSALVIGLVSVFSLQSILLNRIDKQLVEAASRSAASMGQNTPGSDSSPDFISSLGQSVGTLGAVRFDDVIVAGAYLDQNLNSPLLDSRQLDALQSENVGARPESVYLGAELGNYRVVSVPLSSRVSIIVGLPLYDIEATISELVLVVAIVALGALVLSGAGAYGLVRLTLRPLERVTAAATTVSMMTLDRGDVALAVRVPEEDTDTHTEVGRVGTAINRMLEHVSNALQARQHSEDKVRRFVSDASHELRTPLASIRGYAELTRMSGETIPDDTSYALGRIESESRRMTDIVEDLLLLARLDEGRQLDDADVDLAELVQDAVSDARAAAGDHEWQVTVPEHPVIVRGDHGRLFQVVANLLANARVHTPAGTVVTTDLSVEGDNRAVISVADDGPGIDTGVIDTVFERFVRGDSSRARTTGSTGLGLAIVQGVVAAHGGQSSVDSEPGSTVFRISLPIVP</sequence>
<name>A0ABX6YJS5_9MICO</name>
<evidence type="ECO:0000256" key="6">
    <source>
        <dbReference type="ARBA" id="ARBA00022692"/>
    </source>
</evidence>
<dbReference type="Gene3D" id="6.10.340.10">
    <property type="match status" value="1"/>
</dbReference>
<dbReference type="InterPro" id="IPR004358">
    <property type="entry name" value="Sig_transdc_His_kin-like_C"/>
</dbReference>
<evidence type="ECO:0000256" key="1">
    <source>
        <dbReference type="ARBA" id="ARBA00000085"/>
    </source>
</evidence>
<keyword evidence="8 11" id="KW-1133">Transmembrane helix</keyword>
<dbReference type="SUPFAM" id="SSF55874">
    <property type="entry name" value="ATPase domain of HSP90 chaperone/DNA topoisomerase II/histidine kinase"/>
    <property type="match status" value="1"/>
</dbReference>
<evidence type="ECO:0000256" key="2">
    <source>
        <dbReference type="ARBA" id="ARBA00004236"/>
    </source>
</evidence>
<dbReference type="Proteomes" id="UP000662814">
    <property type="component" value="Chromosome"/>
</dbReference>
<comment type="subcellular location">
    <subcellularLocation>
        <location evidence="2">Cell membrane</location>
    </subcellularLocation>
</comment>
<dbReference type="RefSeq" id="WP_166984843.1">
    <property type="nucleotide sequence ID" value="NZ_CP061169.1"/>
</dbReference>
<organism evidence="14 15">
    <name type="scientific">Paramicrobacterium chengjingii</name>
    <dbReference type="NCBI Taxonomy" id="2769067"/>
    <lineage>
        <taxon>Bacteria</taxon>
        <taxon>Bacillati</taxon>
        <taxon>Actinomycetota</taxon>
        <taxon>Actinomycetes</taxon>
        <taxon>Micrococcales</taxon>
        <taxon>Microbacteriaceae</taxon>
        <taxon>Paramicrobacterium</taxon>
    </lineage>
</organism>
<reference evidence="14 15" key="1">
    <citation type="submission" date="2020-12" db="EMBL/GenBank/DDBJ databases">
        <title>Microbacterium sp. HY060.</title>
        <authorList>
            <person name="Zhou J."/>
        </authorList>
    </citation>
    <scope>NUCLEOTIDE SEQUENCE [LARGE SCALE GENOMIC DNA]</scope>
    <source>
        <strain evidence="14 15">HY60</strain>
    </source>
</reference>
<dbReference type="PANTHER" id="PTHR45436">
    <property type="entry name" value="SENSOR HISTIDINE KINASE YKOH"/>
    <property type="match status" value="1"/>
</dbReference>
<dbReference type="InterPro" id="IPR003660">
    <property type="entry name" value="HAMP_dom"/>
</dbReference>
<dbReference type="Gene3D" id="3.30.565.10">
    <property type="entry name" value="Histidine kinase-like ATPase, C-terminal domain"/>
    <property type="match status" value="1"/>
</dbReference>
<keyword evidence="15" id="KW-1185">Reference proteome</keyword>